<evidence type="ECO:0008006" key="13">
    <source>
        <dbReference type="Google" id="ProtNLM"/>
    </source>
</evidence>
<proteinExistence type="inferred from homology"/>
<feature type="region of interest" description="Disordered" evidence="8">
    <location>
        <begin position="16"/>
        <end position="165"/>
    </location>
</feature>
<organism evidence="11 12">
    <name type="scientific">Leptidea sinapis</name>
    <dbReference type="NCBI Taxonomy" id="189913"/>
    <lineage>
        <taxon>Eukaryota</taxon>
        <taxon>Metazoa</taxon>
        <taxon>Ecdysozoa</taxon>
        <taxon>Arthropoda</taxon>
        <taxon>Hexapoda</taxon>
        <taxon>Insecta</taxon>
        <taxon>Pterygota</taxon>
        <taxon>Neoptera</taxon>
        <taxon>Endopterygota</taxon>
        <taxon>Lepidoptera</taxon>
        <taxon>Glossata</taxon>
        <taxon>Ditrysia</taxon>
        <taxon>Papilionoidea</taxon>
        <taxon>Pieridae</taxon>
        <taxon>Dismorphiinae</taxon>
        <taxon>Leptidea</taxon>
    </lineage>
</organism>
<dbReference type="EMBL" id="FZQP02005933">
    <property type="protein sequence ID" value="VVD02270.1"/>
    <property type="molecule type" value="Genomic_DNA"/>
</dbReference>
<feature type="signal peptide" evidence="10">
    <location>
        <begin position="1"/>
        <end position="17"/>
    </location>
</feature>
<evidence type="ECO:0000313" key="11">
    <source>
        <dbReference type="EMBL" id="VVD02270.1"/>
    </source>
</evidence>
<evidence type="ECO:0000256" key="4">
    <source>
        <dbReference type="ARBA" id="ARBA00022729"/>
    </source>
</evidence>
<accession>A0A5E4QZ55</accession>
<feature type="chain" id="PRO_5022746885" description="Syndecan/Neurexin domain-containing protein" evidence="10">
    <location>
        <begin position="18"/>
        <end position="208"/>
    </location>
</feature>
<feature type="compositionally biased region" description="Polar residues" evidence="8">
    <location>
        <begin position="61"/>
        <end position="94"/>
    </location>
</feature>
<protein>
    <recommendedName>
        <fullName evidence="13">Syndecan/Neurexin domain-containing protein</fullName>
    </recommendedName>
</protein>
<comment type="similarity">
    <text evidence="2">Belongs to the CD164 family.</text>
</comment>
<feature type="compositionally biased region" description="Basic and acidic residues" evidence="8">
    <location>
        <begin position="37"/>
        <end position="46"/>
    </location>
</feature>
<dbReference type="Pfam" id="PF05283">
    <property type="entry name" value="MGC-24"/>
    <property type="match status" value="1"/>
</dbReference>
<evidence type="ECO:0000256" key="8">
    <source>
        <dbReference type="SAM" id="MobiDB-lite"/>
    </source>
</evidence>
<keyword evidence="12" id="KW-1185">Reference proteome</keyword>
<evidence type="ECO:0000256" key="3">
    <source>
        <dbReference type="ARBA" id="ARBA00022692"/>
    </source>
</evidence>
<feature type="compositionally biased region" description="Basic and acidic residues" evidence="8">
    <location>
        <begin position="152"/>
        <end position="162"/>
    </location>
</feature>
<name>A0A5E4QZ55_9NEOP</name>
<keyword evidence="3 9" id="KW-0812">Transmembrane</keyword>
<keyword evidence="5 9" id="KW-1133">Transmembrane helix</keyword>
<keyword evidence="7" id="KW-0325">Glycoprotein</keyword>
<dbReference type="GO" id="GO:0031410">
    <property type="term" value="C:cytoplasmic vesicle"/>
    <property type="evidence" value="ECO:0007669"/>
    <property type="project" value="TreeGrafter"/>
</dbReference>
<evidence type="ECO:0000256" key="9">
    <source>
        <dbReference type="SAM" id="Phobius"/>
    </source>
</evidence>
<dbReference type="Proteomes" id="UP000324832">
    <property type="component" value="Unassembled WGS sequence"/>
</dbReference>
<keyword evidence="4 10" id="KW-0732">Signal</keyword>
<dbReference type="PANTHER" id="PTHR11337">
    <property type="entry name" value="MUCIN/PORIMIN"/>
    <property type="match status" value="1"/>
</dbReference>
<dbReference type="AlphaFoldDB" id="A0A5E4QZ55"/>
<dbReference type="GO" id="GO:0016020">
    <property type="term" value="C:membrane"/>
    <property type="evidence" value="ECO:0007669"/>
    <property type="project" value="UniProtKB-SubCell"/>
</dbReference>
<evidence type="ECO:0000256" key="7">
    <source>
        <dbReference type="ARBA" id="ARBA00023180"/>
    </source>
</evidence>
<evidence type="ECO:0000256" key="1">
    <source>
        <dbReference type="ARBA" id="ARBA00004479"/>
    </source>
</evidence>
<evidence type="ECO:0000256" key="10">
    <source>
        <dbReference type="SAM" id="SignalP"/>
    </source>
</evidence>
<evidence type="ECO:0000256" key="6">
    <source>
        <dbReference type="ARBA" id="ARBA00023136"/>
    </source>
</evidence>
<gene>
    <name evidence="11" type="ORF">LSINAPIS_LOCUS12527</name>
</gene>
<reference evidence="11 12" key="1">
    <citation type="submission" date="2017-07" db="EMBL/GenBank/DDBJ databases">
        <authorList>
            <person name="Talla V."/>
            <person name="Backstrom N."/>
        </authorList>
    </citation>
    <scope>NUCLEOTIDE SEQUENCE [LARGE SCALE GENOMIC DNA]</scope>
</reference>
<dbReference type="PANTHER" id="PTHR11337:SF8">
    <property type="entry name" value="VISGUN, ISOFORM E"/>
    <property type="match status" value="1"/>
</dbReference>
<evidence type="ECO:0000313" key="12">
    <source>
        <dbReference type="Proteomes" id="UP000324832"/>
    </source>
</evidence>
<evidence type="ECO:0000256" key="5">
    <source>
        <dbReference type="ARBA" id="ARBA00022989"/>
    </source>
</evidence>
<feature type="compositionally biased region" description="Basic and acidic residues" evidence="8">
    <location>
        <begin position="96"/>
        <end position="105"/>
    </location>
</feature>
<dbReference type="InterPro" id="IPR007947">
    <property type="entry name" value="CD164_MGC24"/>
</dbReference>
<comment type="subcellular location">
    <subcellularLocation>
        <location evidence="1">Membrane</location>
        <topology evidence="1">Single-pass type I membrane protein</topology>
    </subcellularLocation>
</comment>
<keyword evidence="6 9" id="KW-0472">Membrane</keyword>
<feature type="transmembrane region" description="Helical" evidence="9">
    <location>
        <begin position="173"/>
        <end position="194"/>
    </location>
</feature>
<evidence type="ECO:0000256" key="2">
    <source>
        <dbReference type="ARBA" id="ARBA00005341"/>
    </source>
</evidence>
<sequence length="208" mass="22395">MKAVIFLCLLSVSLGIGKPTNELGTPKPLNVTTTDAKTQKITEESPKPALNNTELKPKPTENAQPTKETITESAAKELSSTTKPTNSENKTPANDKSAKENKVPEQTKTPSEMKPSEKSNNTTIIEEATAKKNESVVTTPKSSVSVSTTEPTKPKEPKDDAAKPALQSRGFDGASFVGGIILSLGLLAIGFMGFKYYKNQTERNYHTL</sequence>
<feature type="compositionally biased region" description="Low complexity" evidence="8">
    <location>
        <begin position="135"/>
        <end position="151"/>
    </location>
</feature>